<gene>
    <name evidence="2" type="ORF">NZ698_10465</name>
</gene>
<accession>A0ABT2W5Y8</accession>
<proteinExistence type="predicted"/>
<dbReference type="Proteomes" id="UP001208649">
    <property type="component" value="Unassembled WGS sequence"/>
</dbReference>
<reference evidence="3" key="1">
    <citation type="submission" date="2023-07" db="EMBL/GenBank/DDBJ databases">
        <title>Chryseobacterium sp. strain PBS4-4 Genome sequencing and assembly.</title>
        <authorList>
            <person name="Jung Y."/>
        </authorList>
    </citation>
    <scope>NUCLEOTIDE SEQUENCE [LARGE SCALE GENOMIC DNA]</scope>
    <source>
        <strain evidence="3">PBS4-4</strain>
    </source>
</reference>
<dbReference type="EMBL" id="JAOTEM010000002">
    <property type="protein sequence ID" value="MCU7617620.1"/>
    <property type="molecule type" value="Genomic_DNA"/>
</dbReference>
<evidence type="ECO:0000259" key="1">
    <source>
        <dbReference type="Pfam" id="PF14206"/>
    </source>
</evidence>
<dbReference type="InterPro" id="IPR025983">
    <property type="entry name" value="Cys_rich_CPCC"/>
</dbReference>
<organism evidence="2 3">
    <name type="scientific">Chryseobacterium edaphi</name>
    <dbReference type="NCBI Taxonomy" id="2976532"/>
    <lineage>
        <taxon>Bacteria</taxon>
        <taxon>Pseudomonadati</taxon>
        <taxon>Bacteroidota</taxon>
        <taxon>Flavobacteriia</taxon>
        <taxon>Flavobacteriales</taxon>
        <taxon>Weeksellaceae</taxon>
        <taxon>Chryseobacterium group</taxon>
        <taxon>Chryseobacterium</taxon>
    </lineage>
</organism>
<feature type="domain" description="Cysteine-rich CPCC" evidence="1">
    <location>
        <begin position="10"/>
        <end position="77"/>
    </location>
</feature>
<keyword evidence="3" id="KW-1185">Reference proteome</keyword>
<evidence type="ECO:0000313" key="2">
    <source>
        <dbReference type="EMBL" id="MCU7617620.1"/>
    </source>
</evidence>
<evidence type="ECO:0000313" key="3">
    <source>
        <dbReference type="Proteomes" id="UP001208649"/>
    </source>
</evidence>
<protein>
    <submittedName>
        <fullName evidence="2">CPCC family cysteine-rich protein</fullName>
    </submittedName>
</protein>
<name>A0ABT2W5Y8_9FLAO</name>
<sequence length="87" mass="10201">MDENNNDKKFQCVCCGFFSLEEMGVAEICLVCFWEEDGETDLDVISNPNRMTLRKGRENFSKFGACERQFIKDVVKNPETKFRKENF</sequence>
<dbReference type="Pfam" id="PF14206">
    <property type="entry name" value="Cys_rich_CPCC"/>
    <property type="match status" value="1"/>
</dbReference>
<dbReference type="RefSeq" id="WP_263003055.1">
    <property type="nucleotide sequence ID" value="NZ_JAOTEM010000002.1"/>
</dbReference>
<comment type="caution">
    <text evidence="2">The sequence shown here is derived from an EMBL/GenBank/DDBJ whole genome shotgun (WGS) entry which is preliminary data.</text>
</comment>